<evidence type="ECO:0000313" key="2">
    <source>
        <dbReference type="EMBL" id="KAK2707626.1"/>
    </source>
</evidence>
<dbReference type="PANTHER" id="PTHR13743:SF123">
    <property type="entry name" value="PROTEIN FAN"/>
    <property type="match status" value="1"/>
</dbReference>
<feature type="compositionally biased region" description="Basic and acidic residues" evidence="1">
    <location>
        <begin position="915"/>
        <end position="926"/>
    </location>
</feature>
<comment type="caution">
    <text evidence="2">The sequence shown here is derived from an EMBL/GenBank/DDBJ whole genome shotgun (WGS) entry which is preliminary data.</text>
</comment>
<dbReference type="AlphaFoldDB" id="A0AA88HKZ2"/>
<gene>
    <name evidence="2" type="ORF">QYM36_015362</name>
</gene>
<feature type="compositionally biased region" description="Basic and acidic residues" evidence="1">
    <location>
        <begin position="703"/>
        <end position="720"/>
    </location>
</feature>
<protein>
    <submittedName>
        <fullName evidence="2">Uncharacterized protein</fullName>
    </submittedName>
</protein>
<accession>A0AA88HKZ2</accession>
<organism evidence="2 3">
    <name type="scientific">Artemia franciscana</name>
    <name type="common">Brine shrimp</name>
    <name type="synonym">Artemia sanfranciscana</name>
    <dbReference type="NCBI Taxonomy" id="6661"/>
    <lineage>
        <taxon>Eukaryota</taxon>
        <taxon>Metazoa</taxon>
        <taxon>Ecdysozoa</taxon>
        <taxon>Arthropoda</taxon>
        <taxon>Crustacea</taxon>
        <taxon>Branchiopoda</taxon>
        <taxon>Anostraca</taxon>
        <taxon>Artemiidae</taxon>
        <taxon>Artemia</taxon>
    </lineage>
</organism>
<feature type="non-terminal residue" evidence="2">
    <location>
        <position position="1"/>
    </location>
</feature>
<dbReference type="PANTHER" id="PTHR13743">
    <property type="entry name" value="BEIGE/BEACH-RELATED"/>
    <property type="match status" value="1"/>
</dbReference>
<dbReference type="EMBL" id="JAVRJZ010000019">
    <property type="protein sequence ID" value="KAK2707626.1"/>
    <property type="molecule type" value="Genomic_DNA"/>
</dbReference>
<name>A0AA88HKZ2_ARTSF</name>
<feature type="region of interest" description="Disordered" evidence="1">
    <location>
        <begin position="915"/>
        <end position="961"/>
    </location>
</feature>
<dbReference type="Proteomes" id="UP001187531">
    <property type="component" value="Unassembled WGS sequence"/>
</dbReference>
<sequence>MELITPLVQLAASAPQPTSYLCFPARRVLPNERSAAYPTLLQTTQDTKSVLSLPFSTPGVFKDTETSLNTGKQITAHHIMKGIVSAWESSALQIPLLSDHTWSPRNQGFSAAVWFYVKAEACRGDRRNTEARSNLILSQTKSDKVDWREASMIFGKNGGYIIDYTNSKTGQSPIIAETTKESHDNSADIHFFSLGSAGWLVEFWIWPDRGSIVAKVSEATKTSYSVVATDSCQLPFMTRAWHHLAVNCREVVGFRKHSVEIDFFLDGIVTNKLLIDLKKPLSRRYDRSCLLIGQTCVNVANDVGLPCDPSACTWFFGNAFIFKMPVFNRENALFLCSLGPDFVDLAECDIDAIKMNSLNVVSEKAVQAALNWDVLLDGKHSCLHTLQEQLFLSYRSDSVNAALVYPTVITPISDKRSSQQPPIEVPVSLSAELRPLACTHVTSSVRRLGGLSVLLFLFARVVEKGDDEVLHASVLSLLLNYMRSSSCLQLEFVSLDGRVMLQHLLMSDKFKSGFHTLKVFLDLCSETPLFLHNPLQNEFKLIKKNGTVLTNFNLLAFTLTLWELWIGKGETLASPDSPLAFLLSVLLQSVKEETKYSEFNCYMLNKIRILELLLTLIKETTLVSFKLDICPEICDTILEIIRNVCVMPPKVDDLICIRDFIILAHPSSQTFINQTPSKFFFVLPPSDTGNFFSSGLKSAVSRTGKEGQSKSDRASSHAEIEVAEQDSSRKNFTHPVDPQTLSKALSNLQDGFLEALRFLSPINMKDSRSIADIAAVAREIAIGASSDAQAEWLLLRTENGPREGITRIDHFWSHYFGLVNERGNNKYPELTKLIKAMLTLSPGSADVERGFSRSGRILGEDQALMSECVLDARLMVFDTLRLYGGKPERFVITKELLNLARSARSRYQQYLHEKKKEELSEKEKGVKWNVDNQSTQNSSFSSTSRTVPRSSSQPQEAISISKPSTEMNSTIRVDPGGYSAFNHEMSMEAEGFLEKGEEAVLLDDWEHVTVKHLESSSSEGTSQPEIIVTSEKKAIPWEVYTHNNSQSHMIDEDAVPNKFKGALETPSIISLVEGLLMFVRDSLKVLPDVMIANVIDHVMMPELLIILCQNPDPGIKVSVLKVLDIILQRVNEEQLLKFVKLNGFFLLGNQLGLFPATVEVVEMGDDVAKAKEIALGMLSVEERITKHAKDEQNNIDIRSLFAIALGEKKPIPKFGIISPIEVHVIGDAVNSELTAKYNERN</sequence>
<reference evidence="2" key="1">
    <citation type="submission" date="2023-07" db="EMBL/GenBank/DDBJ databases">
        <title>Chromosome-level genome assembly of Artemia franciscana.</title>
        <authorList>
            <person name="Jo E."/>
        </authorList>
    </citation>
    <scope>NUCLEOTIDE SEQUENCE</scope>
    <source>
        <tissue evidence="2">Whole body</tissue>
    </source>
</reference>
<evidence type="ECO:0000313" key="3">
    <source>
        <dbReference type="Proteomes" id="UP001187531"/>
    </source>
</evidence>
<evidence type="ECO:0000256" key="1">
    <source>
        <dbReference type="SAM" id="MobiDB-lite"/>
    </source>
</evidence>
<feature type="region of interest" description="Disordered" evidence="1">
    <location>
        <begin position="703"/>
        <end position="736"/>
    </location>
</feature>
<proteinExistence type="predicted"/>
<keyword evidence="3" id="KW-1185">Reference proteome</keyword>
<feature type="compositionally biased region" description="Low complexity" evidence="1">
    <location>
        <begin position="932"/>
        <end position="955"/>
    </location>
</feature>
<dbReference type="InterPro" id="IPR050865">
    <property type="entry name" value="BEACH_Domain"/>
</dbReference>